<dbReference type="EMBL" id="CAJHUB010000769">
    <property type="protein sequence ID" value="CAD7689123.1"/>
    <property type="molecule type" value="Genomic_DNA"/>
</dbReference>
<evidence type="ECO:0000313" key="2">
    <source>
        <dbReference type="Proteomes" id="UP000645828"/>
    </source>
</evidence>
<dbReference type="Proteomes" id="UP000645828">
    <property type="component" value="Unassembled WGS sequence"/>
</dbReference>
<reference evidence="1" key="1">
    <citation type="submission" date="2020-12" db="EMBL/GenBank/DDBJ databases">
        <authorList>
            <consortium name="Molecular Ecology Group"/>
        </authorList>
    </citation>
    <scope>NUCLEOTIDE SEQUENCE</scope>
    <source>
        <strain evidence="1">TBG_1078</strain>
    </source>
</reference>
<comment type="caution">
    <text evidence="1">The sequence shown here is derived from an EMBL/GenBank/DDBJ whole genome shotgun (WGS) entry which is preliminary data.</text>
</comment>
<organism evidence="1 2">
    <name type="scientific">Nyctereutes procyonoides</name>
    <name type="common">Raccoon dog</name>
    <name type="synonym">Canis procyonoides</name>
    <dbReference type="NCBI Taxonomy" id="34880"/>
    <lineage>
        <taxon>Eukaryota</taxon>
        <taxon>Metazoa</taxon>
        <taxon>Chordata</taxon>
        <taxon>Craniata</taxon>
        <taxon>Vertebrata</taxon>
        <taxon>Euteleostomi</taxon>
        <taxon>Mammalia</taxon>
        <taxon>Eutheria</taxon>
        <taxon>Laurasiatheria</taxon>
        <taxon>Carnivora</taxon>
        <taxon>Caniformia</taxon>
        <taxon>Canidae</taxon>
        <taxon>Nyctereutes</taxon>
    </lineage>
</organism>
<gene>
    <name evidence="1" type="ORF">NYPRO_LOCUS21917</name>
</gene>
<evidence type="ECO:0000313" key="1">
    <source>
        <dbReference type="EMBL" id="CAD7689123.1"/>
    </source>
</evidence>
<dbReference type="AlphaFoldDB" id="A0A811ZKI0"/>
<accession>A0A811ZKI0</accession>
<keyword evidence="2" id="KW-1185">Reference proteome</keyword>
<proteinExistence type="predicted"/>
<name>A0A811ZKI0_NYCPR</name>
<protein>
    <submittedName>
        <fullName evidence="1">(raccoon dog) hypothetical protein</fullName>
    </submittedName>
</protein>
<sequence>MTFEQHLEDIIKNPSIVGNNGNMMIQKHDSITGAVHKMAS</sequence>